<accession>A0A8J3YVW2</accession>
<evidence type="ECO:0000313" key="3">
    <source>
        <dbReference type="Proteomes" id="UP000619260"/>
    </source>
</evidence>
<feature type="transmembrane region" description="Helical" evidence="1">
    <location>
        <begin position="244"/>
        <end position="265"/>
    </location>
</feature>
<keyword evidence="3" id="KW-1185">Reference proteome</keyword>
<dbReference type="Proteomes" id="UP000619260">
    <property type="component" value="Unassembled WGS sequence"/>
</dbReference>
<feature type="transmembrane region" description="Helical" evidence="1">
    <location>
        <begin position="338"/>
        <end position="358"/>
    </location>
</feature>
<evidence type="ECO:0008006" key="4">
    <source>
        <dbReference type="Google" id="ProtNLM"/>
    </source>
</evidence>
<keyword evidence="1" id="KW-0812">Transmembrane</keyword>
<dbReference type="Pfam" id="PF09913">
    <property type="entry name" value="DUF2142"/>
    <property type="match status" value="1"/>
</dbReference>
<dbReference type="InterPro" id="IPR018674">
    <property type="entry name" value="DUF2142_membrane"/>
</dbReference>
<feature type="transmembrane region" description="Helical" evidence="1">
    <location>
        <begin position="309"/>
        <end position="326"/>
    </location>
</feature>
<dbReference type="EMBL" id="BOPF01000049">
    <property type="protein sequence ID" value="GIJ51498.1"/>
    <property type="molecule type" value="Genomic_DNA"/>
</dbReference>
<evidence type="ECO:0000256" key="1">
    <source>
        <dbReference type="SAM" id="Phobius"/>
    </source>
</evidence>
<feature type="transmembrane region" description="Helical" evidence="1">
    <location>
        <begin position="394"/>
        <end position="417"/>
    </location>
</feature>
<name>A0A8J3YVW2_9ACTN</name>
<comment type="caution">
    <text evidence="2">The sequence shown here is derived from an EMBL/GenBank/DDBJ whole genome shotgun (WGS) entry which is preliminary data.</text>
</comment>
<evidence type="ECO:0000313" key="2">
    <source>
        <dbReference type="EMBL" id="GIJ51498.1"/>
    </source>
</evidence>
<keyword evidence="1" id="KW-1133">Transmembrane helix</keyword>
<gene>
    <name evidence="2" type="ORF">Val02_83840</name>
</gene>
<dbReference type="RefSeq" id="WP_203904896.1">
    <property type="nucleotide sequence ID" value="NZ_BOPF01000049.1"/>
</dbReference>
<sequence length="480" mass="50712">MNPRRAFLLALVGFVLLGAAWALALPVNGTYDESRHIIRGYAVVDGQWLPGGPHRLSFDVPGSLLPADPDCTWKPKPPKPASCQGPQGDPAKVATETYTARYSPVYYLPVGIPLKLWPDRTGVLVARLVSVLLNALLLAAAVMFALRISTLTAAGVMLVATPTVVNLAGSINPNGLEISAGVLLFAAGLSYLRHRTGLLAAGVAGFLLITLRHLGPLLFAIDLLALAVLAGRTTIAGELRRRDTWVRFGLPVGIGAAVAGAWALAARSPVGAGPGAPSDESVFAGLIDHRLAFYVNQIVGQFGYGETTISPAAILLWYLLIGVVLWRVIVRGPGPERLVTVGLVGVGFALLIALEFIFVPGHGWFSHGRYALPVLVGAVLVGASAGSRIPWLPTVLVAATLPVHLYALARVMTRFQVGIAQSFAPFGGSWLPPVPPFLPLVIVPVGVLLLTAIVWSQGMRSTSDKKGISVRLSTRKVFTH</sequence>
<feature type="transmembrane region" description="Helical" evidence="1">
    <location>
        <begin position="437"/>
        <end position="456"/>
    </location>
</feature>
<proteinExistence type="predicted"/>
<organism evidence="2 3">
    <name type="scientific">Virgisporangium aliadipatigenens</name>
    <dbReference type="NCBI Taxonomy" id="741659"/>
    <lineage>
        <taxon>Bacteria</taxon>
        <taxon>Bacillati</taxon>
        <taxon>Actinomycetota</taxon>
        <taxon>Actinomycetes</taxon>
        <taxon>Micromonosporales</taxon>
        <taxon>Micromonosporaceae</taxon>
        <taxon>Virgisporangium</taxon>
    </lineage>
</organism>
<feature type="transmembrane region" description="Helical" evidence="1">
    <location>
        <begin position="124"/>
        <end position="144"/>
    </location>
</feature>
<protein>
    <recommendedName>
        <fullName evidence="4">DUF2142 domain-containing protein</fullName>
    </recommendedName>
</protein>
<feature type="transmembrane region" description="Helical" evidence="1">
    <location>
        <begin position="370"/>
        <end position="387"/>
    </location>
</feature>
<feature type="transmembrane region" description="Helical" evidence="1">
    <location>
        <begin position="175"/>
        <end position="192"/>
    </location>
</feature>
<feature type="transmembrane region" description="Helical" evidence="1">
    <location>
        <begin position="220"/>
        <end position="237"/>
    </location>
</feature>
<dbReference type="AlphaFoldDB" id="A0A8J3YVW2"/>
<reference evidence="2" key="1">
    <citation type="submission" date="2021-01" db="EMBL/GenBank/DDBJ databases">
        <title>Whole genome shotgun sequence of Virgisporangium aliadipatigenens NBRC 105644.</title>
        <authorList>
            <person name="Komaki H."/>
            <person name="Tamura T."/>
        </authorList>
    </citation>
    <scope>NUCLEOTIDE SEQUENCE</scope>
    <source>
        <strain evidence="2">NBRC 105644</strain>
    </source>
</reference>
<keyword evidence="1" id="KW-0472">Membrane</keyword>